<evidence type="ECO:0000313" key="3">
    <source>
        <dbReference type="Proteomes" id="UP000823891"/>
    </source>
</evidence>
<sequence>MNITIQPLTQSNRADFFDFFDNRAFTDDSPYNPCYCCCFHMTPEEVKNGVGQRAQELGGGYEGLRGALREAAERLMEQGIMQGYLAYDGELAIGWCNANDRQNYLRTGSFNPGKQQEEDYCIAPGEKGKVKAVVCFEIAPEYRGKGIAGSLLQRVLEDAKTDGFELAEVYPQELEAPTVYDFTGPAAMYQKAGFEEAARHGKTIVMRKRL</sequence>
<dbReference type="Pfam" id="PF00583">
    <property type="entry name" value="Acetyltransf_1"/>
    <property type="match status" value="1"/>
</dbReference>
<dbReference type="Gene3D" id="3.40.630.30">
    <property type="match status" value="1"/>
</dbReference>
<dbReference type="InterPro" id="IPR000182">
    <property type="entry name" value="GNAT_dom"/>
</dbReference>
<dbReference type="SUPFAM" id="SSF55729">
    <property type="entry name" value="Acyl-CoA N-acyltransferases (Nat)"/>
    <property type="match status" value="1"/>
</dbReference>
<comment type="caution">
    <text evidence="2">The sequence shown here is derived from an EMBL/GenBank/DDBJ whole genome shotgun (WGS) entry which is preliminary data.</text>
</comment>
<evidence type="ECO:0000259" key="1">
    <source>
        <dbReference type="PROSITE" id="PS51186"/>
    </source>
</evidence>
<dbReference type="Proteomes" id="UP000823891">
    <property type="component" value="Unassembled WGS sequence"/>
</dbReference>
<reference evidence="2" key="2">
    <citation type="submission" date="2021-04" db="EMBL/GenBank/DDBJ databases">
        <authorList>
            <person name="Gilroy R."/>
        </authorList>
    </citation>
    <scope>NUCLEOTIDE SEQUENCE</scope>
    <source>
        <strain evidence="2">USAMLcec2-132</strain>
    </source>
</reference>
<proteinExistence type="predicted"/>
<dbReference type="AlphaFoldDB" id="A0A9D2ND62"/>
<accession>A0A9D2ND62</accession>
<feature type="domain" description="N-acetyltransferase" evidence="1">
    <location>
        <begin position="36"/>
        <end position="210"/>
    </location>
</feature>
<dbReference type="EMBL" id="DWWS01000006">
    <property type="protein sequence ID" value="HJC22227.1"/>
    <property type="molecule type" value="Genomic_DNA"/>
</dbReference>
<dbReference type="CDD" id="cd04301">
    <property type="entry name" value="NAT_SF"/>
    <property type="match status" value="1"/>
</dbReference>
<name>A0A9D2ND62_9FIRM</name>
<dbReference type="InterPro" id="IPR016181">
    <property type="entry name" value="Acyl_CoA_acyltransferase"/>
</dbReference>
<organism evidence="2 3">
    <name type="scientific">Candidatus Eisenbergiella merdavium</name>
    <dbReference type="NCBI Taxonomy" id="2838551"/>
    <lineage>
        <taxon>Bacteria</taxon>
        <taxon>Bacillati</taxon>
        <taxon>Bacillota</taxon>
        <taxon>Clostridia</taxon>
        <taxon>Lachnospirales</taxon>
        <taxon>Lachnospiraceae</taxon>
        <taxon>Eisenbergiella</taxon>
    </lineage>
</organism>
<dbReference type="PROSITE" id="PS51186">
    <property type="entry name" value="GNAT"/>
    <property type="match status" value="1"/>
</dbReference>
<protein>
    <submittedName>
        <fullName evidence="2">GNAT family N-acetyltransferase</fullName>
    </submittedName>
</protein>
<reference evidence="2" key="1">
    <citation type="journal article" date="2021" name="PeerJ">
        <title>Extensive microbial diversity within the chicken gut microbiome revealed by metagenomics and culture.</title>
        <authorList>
            <person name="Gilroy R."/>
            <person name="Ravi A."/>
            <person name="Getino M."/>
            <person name="Pursley I."/>
            <person name="Horton D.L."/>
            <person name="Alikhan N.F."/>
            <person name="Baker D."/>
            <person name="Gharbi K."/>
            <person name="Hall N."/>
            <person name="Watson M."/>
            <person name="Adriaenssens E.M."/>
            <person name="Foster-Nyarko E."/>
            <person name="Jarju S."/>
            <person name="Secka A."/>
            <person name="Antonio M."/>
            <person name="Oren A."/>
            <person name="Chaudhuri R.R."/>
            <person name="La Ragione R."/>
            <person name="Hildebrand F."/>
            <person name="Pallen M.J."/>
        </authorList>
    </citation>
    <scope>NUCLEOTIDE SEQUENCE</scope>
    <source>
        <strain evidence="2">USAMLcec2-132</strain>
    </source>
</reference>
<gene>
    <name evidence="2" type="ORF">H9761_00805</name>
</gene>
<evidence type="ECO:0000313" key="2">
    <source>
        <dbReference type="EMBL" id="HJC22227.1"/>
    </source>
</evidence>
<dbReference type="GO" id="GO:0016747">
    <property type="term" value="F:acyltransferase activity, transferring groups other than amino-acyl groups"/>
    <property type="evidence" value="ECO:0007669"/>
    <property type="project" value="InterPro"/>
</dbReference>